<protein>
    <submittedName>
        <fullName evidence="2">Uncharacterized protein</fullName>
    </submittedName>
</protein>
<evidence type="ECO:0000256" key="1">
    <source>
        <dbReference type="SAM" id="MobiDB-lite"/>
    </source>
</evidence>
<organism evidence="2">
    <name type="scientific">Cupriavidus necator</name>
    <name type="common">Alcaligenes eutrophus</name>
    <name type="synonym">Ralstonia eutropha</name>
    <dbReference type="NCBI Taxonomy" id="106590"/>
    <lineage>
        <taxon>Bacteria</taxon>
        <taxon>Pseudomonadati</taxon>
        <taxon>Pseudomonadota</taxon>
        <taxon>Betaproteobacteria</taxon>
        <taxon>Burkholderiales</taxon>
        <taxon>Burkholderiaceae</taxon>
        <taxon>Cupriavidus</taxon>
    </lineage>
</organism>
<dbReference type="EMBL" id="FMSH01000466">
    <property type="protein sequence ID" value="SCU93333.1"/>
    <property type="molecule type" value="Genomic_DNA"/>
</dbReference>
<evidence type="ECO:0000313" key="2">
    <source>
        <dbReference type="EMBL" id="SCU93333.1"/>
    </source>
</evidence>
<accession>A0A1K0IPJ7</accession>
<reference evidence="2" key="1">
    <citation type="submission" date="2016-09" db="EMBL/GenBank/DDBJ databases">
        <authorList>
            <person name="Capua I."/>
            <person name="De Benedictis P."/>
            <person name="Joannis T."/>
            <person name="Lombin L.H."/>
            <person name="Cattoli G."/>
        </authorList>
    </citation>
    <scope>NUCLEOTIDE SEQUENCE</scope>
    <source>
        <strain evidence="2">B9</strain>
    </source>
</reference>
<feature type="compositionally biased region" description="Polar residues" evidence="1">
    <location>
        <begin position="113"/>
        <end position="125"/>
    </location>
</feature>
<gene>
    <name evidence="2" type="ORF">CNECB9_5180029</name>
</gene>
<proteinExistence type="predicted"/>
<name>A0A1K0IPJ7_CUPNE</name>
<feature type="region of interest" description="Disordered" evidence="1">
    <location>
        <begin position="99"/>
        <end position="125"/>
    </location>
</feature>
<dbReference type="AlphaFoldDB" id="A0A1K0IPJ7"/>
<sequence>MHSQPTLHQRRDALVRQLERPPAGASIHDRHGLLLELARYALDLREAESVAPPRTVRSPPFAGGERALPALYAGSGKQPAPRRPEPALPAACAPAPLHAASVRRDHKRPPPWQTSIPCFSPSNRS</sequence>